<proteinExistence type="predicted"/>
<evidence type="ECO:0000313" key="2">
    <source>
        <dbReference type="Proteomes" id="UP001234202"/>
    </source>
</evidence>
<accession>A0ACC2XHI8</accession>
<name>A0ACC2XHI8_9TREE</name>
<evidence type="ECO:0000313" key="1">
    <source>
        <dbReference type="EMBL" id="KAJ9123490.1"/>
    </source>
</evidence>
<dbReference type="Proteomes" id="UP001234202">
    <property type="component" value="Unassembled WGS sequence"/>
</dbReference>
<organism evidence="1 2">
    <name type="scientific">Naganishia onofrii</name>
    <dbReference type="NCBI Taxonomy" id="1851511"/>
    <lineage>
        <taxon>Eukaryota</taxon>
        <taxon>Fungi</taxon>
        <taxon>Dikarya</taxon>
        <taxon>Basidiomycota</taxon>
        <taxon>Agaricomycotina</taxon>
        <taxon>Tremellomycetes</taxon>
        <taxon>Filobasidiales</taxon>
        <taxon>Filobasidiaceae</taxon>
        <taxon>Naganishia</taxon>
    </lineage>
</organism>
<sequence length="476" mass="51035">MPIRTAIHLPAPTTSATEPAVPHLKPTEVNLLPFHLVGYTGPAALDVYFTPRPSAHLSGLGQQTPSNSSNIDDAGTDEPSVQVKQGSTGRTAAFRGRQVYEHLFPLPEGYTGIVFSAPPPPTGRTEDLPPVGSSSSSIINNNSNHQLLSSPPRKTTTEGEVTPRRSSRKRKVGSDFVVGSGKQAAAGVVPVKKRVAKVKKPVGRFSLDDDDEDEEEDEEGEGEELQETLENGEEQERTPAHPGDGKSESQQDLDRQNGEVPVDEQGEETQVEVHVVMDMPLHNPNTTAGASAAANDTQQQEKRKLDKGDSVMVVDDEVAVTPGSPQTPLTLSVGDERDPELRTDVNPDDDITLVNTNTEANTEENTQSPTPIDTPTDNLHLQSTGPIRRLRPHATFSGISIWSADEPMYTLPSTSTDTGVNGAGVGAGIGEDVVVKAEAEAGARGEVDVGSVMAERDEFARALQEWRRVAEVVHSW</sequence>
<comment type="caution">
    <text evidence="1">The sequence shown here is derived from an EMBL/GenBank/DDBJ whole genome shotgun (WGS) entry which is preliminary data.</text>
</comment>
<reference evidence="1" key="1">
    <citation type="submission" date="2023-04" db="EMBL/GenBank/DDBJ databases">
        <title>Draft Genome sequencing of Naganishia species isolated from polar environments using Oxford Nanopore Technology.</title>
        <authorList>
            <person name="Leo P."/>
            <person name="Venkateswaran K."/>
        </authorList>
    </citation>
    <scope>NUCLEOTIDE SEQUENCE</scope>
    <source>
        <strain evidence="1">DBVPG 5303</strain>
    </source>
</reference>
<keyword evidence="2" id="KW-1185">Reference proteome</keyword>
<gene>
    <name evidence="1" type="ORF">QFC24_003704</name>
</gene>
<dbReference type="EMBL" id="JASBWV010000012">
    <property type="protein sequence ID" value="KAJ9123490.1"/>
    <property type="molecule type" value="Genomic_DNA"/>
</dbReference>
<protein>
    <submittedName>
        <fullName evidence="1">Uncharacterized protein</fullName>
    </submittedName>
</protein>